<reference evidence="14" key="1">
    <citation type="journal article" date="2019" name="Int. J. Syst. Evol. Microbiol.">
        <title>The Global Catalogue of Microorganisms (GCM) 10K type strain sequencing project: providing services to taxonomists for standard genome sequencing and annotation.</title>
        <authorList>
            <consortium name="The Broad Institute Genomics Platform"/>
            <consortium name="The Broad Institute Genome Sequencing Center for Infectious Disease"/>
            <person name="Wu L."/>
            <person name="Ma J."/>
        </authorList>
    </citation>
    <scope>NUCLEOTIDE SEQUENCE [LARGE SCALE GENOMIC DNA]</scope>
    <source>
        <strain evidence="14">CGMCC 1.13666</strain>
    </source>
</reference>
<sequence>MTPVIALVGRPNVGKSTLFNRLTRSRDALVADFPGLTRDRKYGNGRLGDKPFTVIDTGGISGDEEGIDAAMAEQSLAAIDEADIVLFLVDARAGLNVADEAIANHLRVNQKKTWLVVNKTDGLEEHSAMADFWQLGLGGDPWPIAAAHGRNVSRLIEEVLSPFPEQPEEEAVPERDDGIRIGVIGRPNVGKSTLVNRLLGEERVVVFDEAGTTRDAIEIPFERRGRPYVLVDTAGIRRRKNVREIAEKFSIIKTLEAIKECHVAVMVLDARSGLVEQDLHLLDYVLSSGRALVLAVNKWDGLESEQKDKMRAEIKRRLGFADYADLHFISALHGTGVGDLYPSIERAFASSTTRWSTNRLTTILQDAVGEHQPPLVRGRRIKLRMAHQGGANPPIIVVHGNQTASLPEAYKRYLTNTFRKVLKVRGTPIRFEFRSGHNPYDADAGASDREKAKKRELGRTKEARKSRR</sequence>
<gene>
    <name evidence="8 13" type="primary">der</name>
    <name evidence="13" type="ORF">ACFQH5_01220</name>
</gene>
<keyword evidence="13" id="KW-0378">Hydrolase</keyword>
<dbReference type="RefSeq" id="WP_346061457.1">
    <property type="nucleotide sequence ID" value="NZ_BAAADR010000004.1"/>
</dbReference>
<dbReference type="Pfam" id="PF01926">
    <property type="entry name" value="MMR_HSR1"/>
    <property type="match status" value="2"/>
</dbReference>
<dbReference type="NCBIfam" id="TIGR03594">
    <property type="entry name" value="GTPase_EngA"/>
    <property type="match status" value="1"/>
</dbReference>
<dbReference type="SUPFAM" id="SSF52540">
    <property type="entry name" value="P-loop containing nucleoside triphosphate hydrolases"/>
    <property type="match status" value="2"/>
</dbReference>
<evidence type="ECO:0000256" key="4">
    <source>
        <dbReference type="ARBA" id="ARBA00022737"/>
    </source>
</evidence>
<dbReference type="NCBIfam" id="TIGR00231">
    <property type="entry name" value="small_GTP"/>
    <property type="match status" value="2"/>
</dbReference>
<comment type="function">
    <text evidence="8 10">GTPase that plays an essential role in the late steps of ribosome biogenesis.</text>
</comment>
<proteinExistence type="inferred from homology"/>
<evidence type="ECO:0000256" key="9">
    <source>
        <dbReference type="PROSITE-ProRule" id="PRU01049"/>
    </source>
</evidence>
<comment type="subunit">
    <text evidence="8">Associates with the 50S ribosomal subunit.</text>
</comment>
<feature type="binding site" evidence="8">
    <location>
        <begin position="297"/>
        <end position="300"/>
    </location>
    <ligand>
        <name>GTP</name>
        <dbReference type="ChEBI" id="CHEBI:37565"/>
        <label>2</label>
    </ligand>
</feature>
<dbReference type="EMBL" id="JBHSZP010000002">
    <property type="protein sequence ID" value="MFC7088172.1"/>
    <property type="molecule type" value="Genomic_DNA"/>
</dbReference>
<evidence type="ECO:0000313" key="14">
    <source>
        <dbReference type="Proteomes" id="UP001596411"/>
    </source>
</evidence>
<feature type="domain" description="EngA-type G" evidence="12">
    <location>
        <begin position="3"/>
        <end position="167"/>
    </location>
</feature>
<dbReference type="InterPro" id="IPR031166">
    <property type="entry name" value="G_ENGA"/>
</dbReference>
<comment type="caution">
    <text evidence="13">The sequence shown here is derived from an EMBL/GenBank/DDBJ whole genome shotgun (WGS) entry which is preliminary data.</text>
</comment>
<dbReference type="GO" id="GO:0016787">
    <property type="term" value="F:hydrolase activity"/>
    <property type="evidence" value="ECO:0007669"/>
    <property type="project" value="UniProtKB-KW"/>
</dbReference>
<keyword evidence="5 8" id="KW-0547">Nucleotide-binding</keyword>
<feature type="binding site" evidence="8">
    <location>
        <begin position="56"/>
        <end position="60"/>
    </location>
    <ligand>
        <name>GTP</name>
        <dbReference type="ChEBI" id="CHEBI:37565"/>
        <label>1</label>
    </ligand>
</feature>
<dbReference type="PANTHER" id="PTHR43834">
    <property type="entry name" value="GTPASE DER"/>
    <property type="match status" value="1"/>
</dbReference>
<dbReference type="PANTHER" id="PTHR43834:SF6">
    <property type="entry name" value="GTPASE DER"/>
    <property type="match status" value="1"/>
</dbReference>
<evidence type="ECO:0000256" key="7">
    <source>
        <dbReference type="ARBA" id="ARBA00032345"/>
    </source>
</evidence>
<evidence type="ECO:0000256" key="10">
    <source>
        <dbReference type="RuleBase" id="RU004481"/>
    </source>
</evidence>
<dbReference type="CDD" id="cd01894">
    <property type="entry name" value="EngA1"/>
    <property type="match status" value="1"/>
</dbReference>
<evidence type="ECO:0000256" key="3">
    <source>
        <dbReference type="ARBA" id="ARBA00022517"/>
    </source>
</evidence>
<dbReference type="PRINTS" id="PR00326">
    <property type="entry name" value="GTP1OBG"/>
</dbReference>
<evidence type="ECO:0000256" key="5">
    <source>
        <dbReference type="ARBA" id="ARBA00022741"/>
    </source>
</evidence>
<dbReference type="Gene3D" id="3.30.300.20">
    <property type="match status" value="1"/>
</dbReference>
<evidence type="ECO:0000313" key="13">
    <source>
        <dbReference type="EMBL" id="MFC7088172.1"/>
    </source>
</evidence>
<feature type="binding site" evidence="8">
    <location>
        <begin position="232"/>
        <end position="236"/>
    </location>
    <ligand>
        <name>GTP</name>
        <dbReference type="ChEBI" id="CHEBI:37565"/>
        <label>2</label>
    </ligand>
</feature>
<evidence type="ECO:0000256" key="8">
    <source>
        <dbReference type="HAMAP-Rule" id="MF_00195"/>
    </source>
</evidence>
<dbReference type="HAMAP" id="MF_00195">
    <property type="entry name" value="GTPase_Der"/>
    <property type="match status" value="1"/>
</dbReference>
<dbReference type="InterPro" id="IPR015946">
    <property type="entry name" value="KH_dom-like_a/b"/>
</dbReference>
<evidence type="ECO:0000259" key="12">
    <source>
        <dbReference type="PROSITE" id="PS51712"/>
    </source>
</evidence>
<dbReference type="InterPro" id="IPR016484">
    <property type="entry name" value="GTPase_Der"/>
</dbReference>
<feature type="compositionally biased region" description="Basic and acidic residues" evidence="11">
    <location>
        <begin position="446"/>
        <end position="468"/>
    </location>
</feature>
<keyword evidence="6 8" id="KW-0342">GTP-binding</keyword>
<dbReference type="Proteomes" id="UP001596411">
    <property type="component" value="Unassembled WGS sequence"/>
</dbReference>
<feature type="binding site" evidence="8">
    <location>
        <begin position="118"/>
        <end position="121"/>
    </location>
    <ligand>
        <name>GTP</name>
        <dbReference type="ChEBI" id="CHEBI:37565"/>
        <label>1</label>
    </ligand>
</feature>
<dbReference type="PROSITE" id="PS51712">
    <property type="entry name" value="G_ENGA"/>
    <property type="match status" value="2"/>
</dbReference>
<feature type="region of interest" description="Disordered" evidence="11">
    <location>
        <begin position="433"/>
        <end position="468"/>
    </location>
</feature>
<keyword evidence="3 8" id="KW-0690">Ribosome biogenesis</keyword>
<dbReference type="Gene3D" id="3.40.50.300">
    <property type="entry name" value="P-loop containing nucleotide triphosphate hydrolases"/>
    <property type="match status" value="2"/>
</dbReference>
<evidence type="ECO:0000256" key="6">
    <source>
        <dbReference type="ARBA" id="ARBA00023134"/>
    </source>
</evidence>
<protein>
    <recommendedName>
        <fullName evidence="2 8">GTPase Der</fullName>
    </recommendedName>
    <alternativeName>
        <fullName evidence="7 8">GTP-binding protein EngA</fullName>
    </alternativeName>
</protein>
<accession>A0ABW2EQC0</accession>
<evidence type="ECO:0000256" key="1">
    <source>
        <dbReference type="ARBA" id="ARBA00008279"/>
    </source>
</evidence>
<dbReference type="CDD" id="cd01895">
    <property type="entry name" value="EngA2"/>
    <property type="match status" value="1"/>
</dbReference>
<organism evidence="13 14">
    <name type="scientific">Halomonas salifodinae</name>
    <dbReference type="NCBI Taxonomy" id="438745"/>
    <lineage>
        <taxon>Bacteria</taxon>
        <taxon>Pseudomonadati</taxon>
        <taxon>Pseudomonadota</taxon>
        <taxon>Gammaproteobacteria</taxon>
        <taxon>Oceanospirillales</taxon>
        <taxon>Halomonadaceae</taxon>
        <taxon>Halomonas</taxon>
    </lineage>
</organism>
<keyword evidence="4 10" id="KW-0677">Repeat</keyword>
<dbReference type="InterPro" id="IPR005225">
    <property type="entry name" value="Small_GTP-bd"/>
</dbReference>
<evidence type="ECO:0000256" key="11">
    <source>
        <dbReference type="SAM" id="MobiDB-lite"/>
    </source>
</evidence>
<feature type="binding site" evidence="8">
    <location>
        <begin position="185"/>
        <end position="192"/>
    </location>
    <ligand>
        <name>GTP</name>
        <dbReference type="ChEBI" id="CHEBI:37565"/>
        <label>2</label>
    </ligand>
</feature>
<dbReference type="InterPro" id="IPR032859">
    <property type="entry name" value="KH_dom-like"/>
</dbReference>
<dbReference type="PIRSF" id="PIRSF006485">
    <property type="entry name" value="GTP-binding_EngA"/>
    <property type="match status" value="1"/>
</dbReference>
<keyword evidence="14" id="KW-1185">Reference proteome</keyword>
<name>A0ABW2EQC0_9GAMM</name>
<dbReference type="Pfam" id="PF14714">
    <property type="entry name" value="KH_dom-like"/>
    <property type="match status" value="1"/>
</dbReference>
<evidence type="ECO:0000256" key="2">
    <source>
        <dbReference type="ARBA" id="ARBA00020953"/>
    </source>
</evidence>
<feature type="domain" description="EngA-type G" evidence="12">
    <location>
        <begin position="179"/>
        <end position="352"/>
    </location>
</feature>
<dbReference type="InterPro" id="IPR027417">
    <property type="entry name" value="P-loop_NTPase"/>
</dbReference>
<feature type="binding site" evidence="8">
    <location>
        <begin position="9"/>
        <end position="16"/>
    </location>
    <ligand>
        <name>GTP</name>
        <dbReference type="ChEBI" id="CHEBI:37565"/>
        <label>1</label>
    </ligand>
</feature>
<dbReference type="InterPro" id="IPR006073">
    <property type="entry name" value="GTP-bd"/>
</dbReference>
<comment type="similarity">
    <text evidence="1 8 9 10">Belongs to the TRAFAC class TrmE-Era-EngA-EngB-Septin-like GTPase superfamily. EngA (Der) GTPase family.</text>
</comment>